<comment type="cofactor">
    <cofactor evidence="1">
        <name>FMN</name>
        <dbReference type="ChEBI" id="CHEBI:58210"/>
    </cofactor>
</comment>
<accession>A0ABW8MVS5</accession>
<evidence type="ECO:0000256" key="3">
    <source>
        <dbReference type="ARBA" id="ARBA00038054"/>
    </source>
</evidence>
<evidence type="ECO:0000313" key="6">
    <source>
        <dbReference type="Proteomes" id="UP001620514"/>
    </source>
</evidence>
<name>A0ABW8MVS5_9BURK</name>
<comment type="caution">
    <text evidence="5">The sequence shown here is derived from an EMBL/GenBank/DDBJ whole genome shotgun (WGS) entry which is preliminary data.</text>
</comment>
<dbReference type="Proteomes" id="UP001620514">
    <property type="component" value="Unassembled WGS sequence"/>
</dbReference>
<evidence type="ECO:0000256" key="1">
    <source>
        <dbReference type="ARBA" id="ARBA00001917"/>
    </source>
</evidence>
<evidence type="ECO:0000256" key="2">
    <source>
        <dbReference type="ARBA" id="ARBA00022630"/>
    </source>
</evidence>
<feature type="domain" description="Flavin reductase like" evidence="4">
    <location>
        <begin position="12"/>
        <end position="164"/>
    </location>
</feature>
<sequence>MFKEMASEKAYRLLESGPIVMVTTRARDGTPNVMTMGFHMMMQHEPALIGAVLGPWDHSFSALRELGECVIAVPTIDLAQTVVDVGNCSGAQLDKFEKFGLTTMPSRRVDAPSIMECFANLECTVVDQSMVSRYNMFVLEVKRIVVDESRPERRLIHHQGDGRFVADGETLDLRERMVHWRYLMD</sequence>
<dbReference type="InterPro" id="IPR002563">
    <property type="entry name" value="Flavin_Rdtase-like_dom"/>
</dbReference>
<protein>
    <submittedName>
        <fullName evidence="5">Flavin reductase (DIM6/NTAB) family NADH-FMN oxidoreductase RutF</fullName>
    </submittedName>
</protein>
<proteinExistence type="inferred from homology"/>
<dbReference type="InterPro" id="IPR012349">
    <property type="entry name" value="Split_barrel_FMN-bd"/>
</dbReference>
<dbReference type="Gene3D" id="2.30.110.10">
    <property type="entry name" value="Electron Transport, Fmn-binding Protein, Chain A"/>
    <property type="match status" value="1"/>
</dbReference>
<dbReference type="PANTHER" id="PTHR43567:SF1">
    <property type="entry name" value="FLAVOREDOXIN"/>
    <property type="match status" value="1"/>
</dbReference>
<evidence type="ECO:0000313" key="5">
    <source>
        <dbReference type="EMBL" id="MFK4447832.1"/>
    </source>
</evidence>
<dbReference type="RefSeq" id="WP_404613699.1">
    <property type="nucleotide sequence ID" value="NZ_JBIYDN010000039.1"/>
</dbReference>
<evidence type="ECO:0000259" key="4">
    <source>
        <dbReference type="SMART" id="SM00903"/>
    </source>
</evidence>
<dbReference type="InterPro" id="IPR052174">
    <property type="entry name" value="Flavoredoxin"/>
</dbReference>
<dbReference type="SUPFAM" id="SSF50475">
    <property type="entry name" value="FMN-binding split barrel"/>
    <property type="match status" value="1"/>
</dbReference>
<dbReference type="EMBL" id="JBIYDN010000039">
    <property type="protein sequence ID" value="MFK4447832.1"/>
    <property type="molecule type" value="Genomic_DNA"/>
</dbReference>
<dbReference type="Pfam" id="PF01613">
    <property type="entry name" value="Flavin_Reduct"/>
    <property type="match status" value="1"/>
</dbReference>
<dbReference type="PANTHER" id="PTHR43567">
    <property type="entry name" value="FLAVOREDOXIN-RELATED-RELATED"/>
    <property type="match status" value="1"/>
</dbReference>
<dbReference type="SMART" id="SM00903">
    <property type="entry name" value="Flavin_Reduct"/>
    <property type="match status" value="1"/>
</dbReference>
<comment type="similarity">
    <text evidence="3">Belongs to the flavoredoxin family.</text>
</comment>
<keyword evidence="2" id="KW-0285">Flavoprotein</keyword>
<keyword evidence="6" id="KW-1185">Reference proteome</keyword>
<organism evidence="5 6">
    <name type="scientific">Caballeronia udeis</name>
    <dbReference type="NCBI Taxonomy" id="1232866"/>
    <lineage>
        <taxon>Bacteria</taxon>
        <taxon>Pseudomonadati</taxon>
        <taxon>Pseudomonadota</taxon>
        <taxon>Betaproteobacteria</taxon>
        <taxon>Burkholderiales</taxon>
        <taxon>Burkholderiaceae</taxon>
        <taxon>Caballeronia</taxon>
    </lineage>
</organism>
<reference evidence="5 6" key="1">
    <citation type="submission" date="2024-11" db="EMBL/GenBank/DDBJ databases">
        <title>Using genomics to understand microbial adaptation to soil warming.</title>
        <authorList>
            <person name="Deangelis K.M. PhD."/>
        </authorList>
    </citation>
    <scope>NUCLEOTIDE SEQUENCE [LARGE SCALE GENOMIC DNA]</scope>
    <source>
        <strain evidence="5 6">GAS97</strain>
    </source>
</reference>
<gene>
    <name evidence="5" type="ORF">ABH943_007871</name>
</gene>